<dbReference type="EMBL" id="PKPP01002763">
    <property type="protein sequence ID" value="PWA73262.1"/>
    <property type="molecule type" value="Genomic_DNA"/>
</dbReference>
<feature type="compositionally biased region" description="Polar residues" evidence="1">
    <location>
        <begin position="595"/>
        <end position="605"/>
    </location>
</feature>
<reference evidence="2 3" key="1">
    <citation type="journal article" date="2018" name="Mol. Plant">
        <title>The genome of Artemisia annua provides insight into the evolution of Asteraceae family and artemisinin biosynthesis.</title>
        <authorList>
            <person name="Shen Q."/>
            <person name="Zhang L."/>
            <person name="Liao Z."/>
            <person name="Wang S."/>
            <person name="Yan T."/>
            <person name="Shi P."/>
            <person name="Liu M."/>
            <person name="Fu X."/>
            <person name="Pan Q."/>
            <person name="Wang Y."/>
            <person name="Lv Z."/>
            <person name="Lu X."/>
            <person name="Zhang F."/>
            <person name="Jiang W."/>
            <person name="Ma Y."/>
            <person name="Chen M."/>
            <person name="Hao X."/>
            <person name="Li L."/>
            <person name="Tang Y."/>
            <person name="Lv G."/>
            <person name="Zhou Y."/>
            <person name="Sun X."/>
            <person name="Brodelius P.E."/>
            <person name="Rose J.K.C."/>
            <person name="Tang K."/>
        </authorList>
    </citation>
    <scope>NUCLEOTIDE SEQUENCE [LARGE SCALE GENOMIC DNA]</scope>
    <source>
        <strain evidence="3">cv. Huhao1</strain>
        <tissue evidence="2">Leaf</tissue>
    </source>
</reference>
<comment type="caution">
    <text evidence="2">The sequence shown here is derived from an EMBL/GenBank/DDBJ whole genome shotgun (WGS) entry which is preliminary data.</text>
</comment>
<sequence>MAECIKASKPRGRPKGVKNRVKLKIQSPGSASAGAGAILKRLRNSKIDGKGRSRCESSPLVGNSKRPNSSKSSIDDTLSKGKSKCSFDGNDGSFFNLPLESSMAGPNSKYAVGKGSIVDPCLVSNGIDKSGVAVEEHTKAVDTEKSNMDGVVFENESSEFVFGNMHNNSKGILKAPMAGLNVSKFGPSLFYKASSVWSSFKPVASASKPDGKINIESFAEKMKRGVEDRELQMSFTPHCVSNSSDGSKRVVITLEDIKKGSEACALQLYGYFVGKNCSGIGRPMLMDKLTKERCLKKAGKLDFARVLVEVSAVYELPHSIEIEYPQIGERPARIGLELMLKLEAKKAVVGKGLNDERYSGVNVDGEGFITVGKNNKPVGNFVAEQGDKQKPVMNNRNFQNRNSHVSNRFPNGNNRQNSTSGGSFQQGRFGNSKSQNSWKAKGANVNFNQGKQGSKGNNSKAGENVNKPVMKPVTEEGLVLKPPLSTKFNEKFKPKMLVRGSGSTSKGDKVITEDVPVSNSFDALKDQEMVDKEDAFIEGMDEEYINVIWPKLKSEVEEVMKSGVYPSLESENEGMADVMKPENINDGGPVVEKCGSNSKQGLNES</sequence>
<feature type="region of interest" description="Disordered" evidence="1">
    <location>
        <begin position="382"/>
        <end position="467"/>
    </location>
</feature>
<name>A0A2U1NIB6_ARTAN</name>
<evidence type="ECO:0000313" key="3">
    <source>
        <dbReference type="Proteomes" id="UP000245207"/>
    </source>
</evidence>
<protein>
    <submittedName>
        <fullName evidence="2">Uncharacterized protein</fullName>
    </submittedName>
</protein>
<accession>A0A2U1NIB6</accession>
<feature type="compositionally biased region" description="Polar residues" evidence="1">
    <location>
        <begin position="392"/>
        <end position="438"/>
    </location>
</feature>
<proteinExistence type="predicted"/>
<evidence type="ECO:0000256" key="1">
    <source>
        <dbReference type="SAM" id="MobiDB-lite"/>
    </source>
</evidence>
<feature type="region of interest" description="Disordered" evidence="1">
    <location>
        <begin position="1"/>
        <end position="82"/>
    </location>
</feature>
<feature type="compositionally biased region" description="Low complexity" evidence="1">
    <location>
        <begin position="27"/>
        <end position="37"/>
    </location>
</feature>
<feature type="compositionally biased region" description="Basic and acidic residues" evidence="1">
    <location>
        <begin position="45"/>
        <end position="55"/>
    </location>
</feature>
<keyword evidence="3" id="KW-1185">Reference proteome</keyword>
<feature type="compositionally biased region" description="Polar residues" evidence="1">
    <location>
        <begin position="445"/>
        <end position="461"/>
    </location>
</feature>
<gene>
    <name evidence="2" type="ORF">CTI12_AA262610</name>
</gene>
<organism evidence="2 3">
    <name type="scientific">Artemisia annua</name>
    <name type="common">Sweet wormwood</name>
    <dbReference type="NCBI Taxonomy" id="35608"/>
    <lineage>
        <taxon>Eukaryota</taxon>
        <taxon>Viridiplantae</taxon>
        <taxon>Streptophyta</taxon>
        <taxon>Embryophyta</taxon>
        <taxon>Tracheophyta</taxon>
        <taxon>Spermatophyta</taxon>
        <taxon>Magnoliopsida</taxon>
        <taxon>eudicotyledons</taxon>
        <taxon>Gunneridae</taxon>
        <taxon>Pentapetalae</taxon>
        <taxon>asterids</taxon>
        <taxon>campanulids</taxon>
        <taxon>Asterales</taxon>
        <taxon>Asteraceae</taxon>
        <taxon>Asteroideae</taxon>
        <taxon>Anthemideae</taxon>
        <taxon>Artemisiinae</taxon>
        <taxon>Artemisia</taxon>
    </lineage>
</organism>
<dbReference type="AlphaFoldDB" id="A0A2U1NIB6"/>
<feature type="compositionally biased region" description="Basic residues" evidence="1">
    <location>
        <begin position="8"/>
        <end position="23"/>
    </location>
</feature>
<dbReference type="Proteomes" id="UP000245207">
    <property type="component" value="Unassembled WGS sequence"/>
</dbReference>
<evidence type="ECO:0000313" key="2">
    <source>
        <dbReference type="EMBL" id="PWA73262.1"/>
    </source>
</evidence>
<feature type="region of interest" description="Disordered" evidence="1">
    <location>
        <begin position="570"/>
        <end position="605"/>
    </location>
</feature>